<evidence type="ECO:0000259" key="1">
    <source>
        <dbReference type="Pfam" id="PF05685"/>
    </source>
</evidence>
<dbReference type="Proteomes" id="UP000663623">
    <property type="component" value="Chromosome"/>
</dbReference>
<evidence type="ECO:0000313" key="2">
    <source>
        <dbReference type="EMBL" id="BCS82227.1"/>
    </source>
</evidence>
<dbReference type="EMBL" id="AP024480">
    <property type="protein sequence ID" value="BCS82227.1"/>
    <property type="molecule type" value="Genomic_DNA"/>
</dbReference>
<dbReference type="InterPro" id="IPR008538">
    <property type="entry name" value="Uma2"/>
</dbReference>
<dbReference type="SUPFAM" id="SSF52980">
    <property type="entry name" value="Restriction endonuclease-like"/>
    <property type="match status" value="1"/>
</dbReference>
<dbReference type="RefSeq" id="WP_207182842.1">
    <property type="nucleotide sequence ID" value="NZ_AP024480.1"/>
</dbReference>
<dbReference type="PANTHER" id="PTHR34107">
    <property type="entry name" value="SLL0198 PROTEIN-RELATED"/>
    <property type="match status" value="1"/>
</dbReference>
<accession>A0ABN6E9R7</accession>
<name>A0ABN6E9R7_9FIRM</name>
<gene>
    <name evidence="2" type="ORF">CaldiYA01_21870</name>
</gene>
<organism evidence="2 3">
    <name type="scientific">Caldicellulosiruptor diazotrophicus</name>
    <dbReference type="NCBI Taxonomy" id="2806205"/>
    <lineage>
        <taxon>Bacteria</taxon>
        <taxon>Bacillati</taxon>
        <taxon>Bacillota</taxon>
        <taxon>Bacillota incertae sedis</taxon>
        <taxon>Caldicellulosiruptorales</taxon>
        <taxon>Caldicellulosiruptoraceae</taxon>
        <taxon>Caldicellulosiruptor</taxon>
    </lineage>
</organism>
<dbReference type="Pfam" id="PF05685">
    <property type="entry name" value="Uma2"/>
    <property type="match status" value="1"/>
</dbReference>
<evidence type="ECO:0000313" key="3">
    <source>
        <dbReference type="Proteomes" id="UP000663623"/>
    </source>
</evidence>
<dbReference type="PANTHER" id="PTHR34107:SF2">
    <property type="entry name" value="SLL0888 PROTEIN"/>
    <property type="match status" value="1"/>
</dbReference>
<dbReference type="CDD" id="cd06260">
    <property type="entry name" value="DUF820-like"/>
    <property type="match status" value="1"/>
</dbReference>
<sequence>MIPEKKRATYEEFLKISQEKRAEFIDGSIYLLASPSFEHQMTISKLNLEFMRYFEGKECIPVISPFDVIFEDEKTGDIHVIQSDIVVICNKKFITEKGYKGVPKLIVEVLSPSSASVDYIKKMQLYSYFGVCEYWIVNPRNKSVQVFVLDNGVYIEYAALSQKGIVKSAVFENLEFDIENVFNF</sequence>
<reference evidence="2 3" key="1">
    <citation type="submission" date="2021-02" db="EMBL/GenBank/DDBJ databases">
        <title>Nitrogen-fixing ability and nitrogen fixation related genes of thermophilic fermentative bacteria in the genus Caldicellulosiruptor.</title>
        <authorList>
            <person name="Chen Y."/>
            <person name="Nishihara A."/>
            <person name="Haruta S."/>
        </authorList>
    </citation>
    <scope>NUCLEOTIDE SEQUENCE [LARGE SCALE GENOMIC DNA]</scope>
    <source>
        <strain evidence="2 3">YA01</strain>
    </source>
</reference>
<feature type="domain" description="Putative restriction endonuclease" evidence="1">
    <location>
        <begin position="11"/>
        <end position="178"/>
    </location>
</feature>
<dbReference type="InterPro" id="IPR012296">
    <property type="entry name" value="Nuclease_put_TT1808"/>
</dbReference>
<dbReference type="Gene3D" id="3.90.1570.10">
    <property type="entry name" value="tt1808, chain A"/>
    <property type="match status" value="1"/>
</dbReference>
<dbReference type="InterPro" id="IPR011335">
    <property type="entry name" value="Restrct_endonuc-II-like"/>
</dbReference>
<proteinExistence type="predicted"/>
<protein>
    <recommendedName>
        <fullName evidence="1">Putative restriction endonuclease domain-containing protein</fullName>
    </recommendedName>
</protein>
<keyword evidence="3" id="KW-1185">Reference proteome</keyword>